<dbReference type="Proteomes" id="UP000283530">
    <property type="component" value="Unassembled WGS sequence"/>
</dbReference>
<dbReference type="EMBL" id="QPKB01000003">
    <property type="protein sequence ID" value="RWR80368.1"/>
    <property type="molecule type" value="Genomic_DNA"/>
</dbReference>
<gene>
    <name evidence="1" type="ORF">CKAN_00900300</name>
</gene>
<sequence>MVKLRLVPTELACTAPTATVGNTEPCTSEDPNSFIKPRKLGFFFRTDCWKQSGAREGRIRNKRRRRRSSCCGDCSQLLLESG</sequence>
<dbReference type="AlphaFoldDB" id="A0A3S3Q6Q4"/>
<evidence type="ECO:0000313" key="1">
    <source>
        <dbReference type="EMBL" id="RWR80368.1"/>
    </source>
</evidence>
<reference evidence="1 2" key="1">
    <citation type="journal article" date="2019" name="Nat. Plants">
        <title>Stout camphor tree genome fills gaps in understanding of flowering plant genome evolution.</title>
        <authorList>
            <person name="Chaw S.M."/>
            <person name="Liu Y.C."/>
            <person name="Wu Y.W."/>
            <person name="Wang H.Y."/>
            <person name="Lin C.I."/>
            <person name="Wu C.S."/>
            <person name="Ke H.M."/>
            <person name="Chang L.Y."/>
            <person name="Hsu C.Y."/>
            <person name="Yang H.T."/>
            <person name="Sudianto E."/>
            <person name="Hsu M.H."/>
            <person name="Wu K.P."/>
            <person name="Wang L.N."/>
            <person name="Leebens-Mack J.H."/>
            <person name="Tsai I.J."/>
        </authorList>
    </citation>
    <scope>NUCLEOTIDE SEQUENCE [LARGE SCALE GENOMIC DNA]</scope>
    <source>
        <strain evidence="2">cv. Chaw 1501</strain>
        <tissue evidence="1">Young leaves</tissue>
    </source>
</reference>
<accession>A0A3S3Q6Q4</accession>
<proteinExistence type="predicted"/>
<comment type="caution">
    <text evidence="1">The sequence shown here is derived from an EMBL/GenBank/DDBJ whole genome shotgun (WGS) entry which is preliminary data.</text>
</comment>
<organism evidence="1 2">
    <name type="scientific">Cinnamomum micranthum f. kanehirae</name>
    <dbReference type="NCBI Taxonomy" id="337451"/>
    <lineage>
        <taxon>Eukaryota</taxon>
        <taxon>Viridiplantae</taxon>
        <taxon>Streptophyta</taxon>
        <taxon>Embryophyta</taxon>
        <taxon>Tracheophyta</taxon>
        <taxon>Spermatophyta</taxon>
        <taxon>Magnoliopsida</taxon>
        <taxon>Magnoliidae</taxon>
        <taxon>Laurales</taxon>
        <taxon>Lauraceae</taxon>
        <taxon>Cinnamomum</taxon>
    </lineage>
</organism>
<evidence type="ECO:0000313" key="2">
    <source>
        <dbReference type="Proteomes" id="UP000283530"/>
    </source>
</evidence>
<keyword evidence="2" id="KW-1185">Reference proteome</keyword>
<protein>
    <submittedName>
        <fullName evidence="1">Uncharacterized protein</fullName>
    </submittedName>
</protein>
<name>A0A3S3Q6Q4_9MAGN</name>